<evidence type="ECO:0008006" key="5">
    <source>
        <dbReference type="Google" id="ProtNLM"/>
    </source>
</evidence>
<dbReference type="EMBL" id="LR999454">
    <property type="protein sequence ID" value="CAE6045270.1"/>
    <property type="molecule type" value="Genomic_DNA"/>
</dbReference>
<organism evidence="3 4">
    <name type="scientific">Arabidopsis arenosa</name>
    <name type="common">Sand rock-cress</name>
    <name type="synonym">Cardaminopsis arenosa</name>
    <dbReference type="NCBI Taxonomy" id="38785"/>
    <lineage>
        <taxon>Eukaryota</taxon>
        <taxon>Viridiplantae</taxon>
        <taxon>Streptophyta</taxon>
        <taxon>Embryophyta</taxon>
        <taxon>Tracheophyta</taxon>
        <taxon>Spermatophyta</taxon>
        <taxon>Magnoliopsida</taxon>
        <taxon>eudicotyledons</taxon>
        <taxon>Gunneridae</taxon>
        <taxon>Pentapetalae</taxon>
        <taxon>rosids</taxon>
        <taxon>malvids</taxon>
        <taxon>Brassicales</taxon>
        <taxon>Brassicaceae</taxon>
        <taxon>Camelineae</taxon>
        <taxon>Arabidopsis</taxon>
    </lineage>
</organism>
<accession>A0A8S2A5Q0</accession>
<dbReference type="GO" id="GO:0005634">
    <property type="term" value="C:nucleus"/>
    <property type="evidence" value="ECO:0007669"/>
    <property type="project" value="TreeGrafter"/>
</dbReference>
<reference evidence="3" key="1">
    <citation type="submission" date="2021-01" db="EMBL/GenBank/DDBJ databases">
        <authorList>
            <person name="Bezrukov I."/>
        </authorList>
    </citation>
    <scope>NUCLEOTIDE SEQUENCE</scope>
</reference>
<evidence type="ECO:0000313" key="4">
    <source>
        <dbReference type="Proteomes" id="UP000682877"/>
    </source>
</evidence>
<dbReference type="PANTHER" id="PTHR12794:SF0">
    <property type="entry name" value="GEM-ASSOCIATED PROTEIN 2"/>
    <property type="match status" value="1"/>
</dbReference>
<evidence type="ECO:0000313" key="3">
    <source>
        <dbReference type="EMBL" id="CAE6045270.1"/>
    </source>
</evidence>
<dbReference type="InterPro" id="IPR035426">
    <property type="entry name" value="Gemin2/Brr1"/>
</dbReference>
<sequence>MTTRFGSEKTSISRDEFAEDSLKIVSLPSVENDDSVEEMISPKKQVKSSPFTSVCENDGETIHSDSIEVSFSETSLEETEAMNVECPGELVSVPDTGSTFLEENKVGEEISEISTEDDVLKIEDVTDGCVVSISDMKESLNSEKKGQDSDVQSTVEAEKRILLTEIEDGTTFLEENKELQQIKEISEISTEGDQFRDDVHKIEDVVKTDGCVVSISDMKESLNSQKKGQDSDVQILLEAEKKRLLAEIGDGSIFKKKDDVDALARASDIHKIEKNGKGFKDQHEKVERVRVKDNAFVGRSVNIDLVDDTALFDVVPFYKKGKDHPKRPGTDKDAPKKHKKVGGEKPIDKGNASSIVERNASTKVSDFRNRGEMSGKQLRIMYSRNQMESMRYAHIANQKKLWSDLYAKLLPELVTEYEGLKNHKRESGISILGPISAVPRRNRTKEGMDDLTHEEDYVVKEENTEDNDDYNSILRPAFAVDGEPDFDSGPPEDGLEYLRRVRWEAKRIPNVKVAKVNGSKYKEKEQSVYMPQIPEIPKCPEHLLPVKEWEESLLSDFSHIRLALSQNGSESLEDVLMEIFNKRLHTDSDESFCGVVSEIQGMDSVTRVSKLRKRICLVEKKSGLESSDCKWVVALCASVDTPLDADTSACLRALLRKCASLRALEVEDEQVIIMANMLITIAGRYFGQME</sequence>
<feature type="region of interest" description="Disordered" evidence="2">
    <location>
        <begin position="40"/>
        <end position="59"/>
    </location>
</feature>
<evidence type="ECO:0000256" key="1">
    <source>
        <dbReference type="ARBA" id="ARBA00025758"/>
    </source>
</evidence>
<dbReference type="GO" id="GO:0000387">
    <property type="term" value="P:spliceosomal snRNP assembly"/>
    <property type="evidence" value="ECO:0007669"/>
    <property type="project" value="InterPro"/>
</dbReference>
<dbReference type="Gene3D" id="1.20.58.1070">
    <property type="match status" value="1"/>
</dbReference>
<dbReference type="AlphaFoldDB" id="A0A8S2A5Q0"/>
<name>A0A8S2A5Q0_ARAAE</name>
<protein>
    <recommendedName>
        <fullName evidence="5">Survival motor neuron interacting protein</fullName>
    </recommendedName>
</protein>
<dbReference type="Pfam" id="PF04938">
    <property type="entry name" value="SIP1"/>
    <property type="match status" value="1"/>
</dbReference>
<dbReference type="GO" id="GO:0032797">
    <property type="term" value="C:SMN complex"/>
    <property type="evidence" value="ECO:0007669"/>
    <property type="project" value="TreeGrafter"/>
</dbReference>
<dbReference type="PANTHER" id="PTHR12794">
    <property type="entry name" value="GEMIN2"/>
    <property type="match status" value="1"/>
</dbReference>
<proteinExistence type="inferred from homology"/>
<gene>
    <name evidence="3" type="ORF">AARE701A_LOCUS11220</name>
</gene>
<keyword evidence="4" id="KW-1185">Reference proteome</keyword>
<feature type="region of interest" description="Disordered" evidence="2">
    <location>
        <begin position="322"/>
        <end position="358"/>
    </location>
</feature>
<comment type="similarity">
    <text evidence="1">Belongs to the gemin-2 family.</text>
</comment>
<evidence type="ECO:0000256" key="2">
    <source>
        <dbReference type="SAM" id="MobiDB-lite"/>
    </source>
</evidence>
<dbReference type="Proteomes" id="UP000682877">
    <property type="component" value="Chromosome 4"/>
</dbReference>